<dbReference type="EMBL" id="FNHF01000003">
    <property type="protein sequence ID" value="SDM43295.1"/>
    <property type="molecule type" value="Genomic_DNA"/>
</dbReference>
<reference evidence="2" key="1">
    <citation type="submission" date="2016-10" db="EMBL/GenBank/DDBJ databases">
        <authorList>
            <person name="Varghese N."/>
            <person name="Submissions S."/>
        </authorList>
    </citation>
    <scope>NUCLEOTIDE SEQUENCE [LARGE SCALE GENOMIC DNA]</scope>
    <source>
        <strain evidence="2">CGMCC 1.6199</strain>
    </source>
</reference>
<gene>
    <name evidence="1" type="ORF">SAMN05216244_2454</name>
</gene>
<protein>
    <submittedName>
        <fullName evidence="1">Uncharacterized protein</fullName>
    </submittedName>
</protein>
<name>A0A1G9T880_9BACI</name>
<evidence type="ECO:0000313" key="1">
    <source>
        <dbReference type="EMBL" id="SDM43295.1"/>
    </source>
</evidence>
<evidence type="ECO:0000313" key="2">
    <source>
        <dbReference type="Proteomes" id="UP000182347"/>
    </source>
</evidence>
<organism evidence="1 2">
    <name type="scientific">Sediminibacillus halophilus</name>
    <dbReference type="NCBI Taxonomy" id="482461"/>
    <lineage>
        <taxon>Bacteria</taxon>
        <taxon>Bacillati</taxon>
        <taxon>Bacillota</taxon>
        <taxon>Bacilli</taxon>
        <taxon>Bacillales</taxon>
        <taxon>Bacillaceae</taxon>
        <taxon>Sediminibacillus</taxon>
    </lineage>
</organism>
<dbReference type="AlphaFoldDB" id="A0A1G9T880"/>
<dbReference type="STRING" id="482461.SAMN05216244_2454"/>
<dbReference type="Proteomes" id="UP000182347">
    <property type="component" value="Unassembled WGS sequence"/>
</dbReference>
<proteinExistence type="predicted"/>
<accession>A0A1G9T880</accession>
<sequence length="50" mass="5797">MKTPSENGEEKMYAFCDIYTFHKSSDARIKQLSAYLIELRTGSKQLGYFV</sequence>
<keyword evidence="2" id="KW-1185">Reference proteome</keyword>